<keyword evidence="3" id="KW-0472">Membrane</keyword>
<keyword evidence="5" id="KW-1185">Reference proteome</keyword>
<accession>A0A4P9XQP4</accession>
<proteinExistence type="inferred from homology"/>
<evidence type="ECO:0000256" key="1">
    <source>
        <dbReference type="ARBA" id="ARBA00010487"/>
    </source>
</evidence>
<dbReference type="OrthoDB" id="5596951at2759"/>
<feature type="compositionally biased region" description="Acidic residues" evidence="2">
    <location>
        <begin position="235"/>
        <end position="248"/>
    </location>
</feature>
<reference evidence="5" key="1">
    <citation type="journal article" date="2018" name="Nat. Microbiol.">
        <title>Leveraging single-cell genomics to expand the fungal tree of life.</title>
        <authorList>
            <person name="Ahrendt S.R."/>
            <person name="Quandt C.A."/>
            <person name="Ciobanu D."/>
            <person name="Clum A."/>
            <person name="Salamov A."/>
            <person name="Andreopoulos B."/>
            <person name="Cheng J.F."/>
            <person name="Woyke T."/>
            <person name="Pelin A."/>
            <person name="Henrissat B."/>
            <person name="Reynolds N.K."/>
            <person name="Benny G.L."/>
            <person name="Smith M.E."/>
            <person name="James T.Y."/>
            <person name="Grigoriev I.V."/>
        </authorList>
    </citation>
    <scope>NUCLEOTIDE SEQUENCE [LARGE SCALE GENOMIC DNA]</scope>
    <source>
        <strain evidence="5">RSA 1356</strain>
    </source>
</reference>
<feature type="region of interest" description="Disordered" evidence="2">
    <location>
        <begin position="682"/>
        <end position="706"/>
    </location>
</feature>
<dbReference type="PANTHER" id="PTHR12625">
    <property type="entry name" value="LIPOCALIN-1 INTERACTING MEMBRANE RECEPTOR LIMR"/>
    <property type="match status" value="1"/>
</dbReference>
<evidence type="ECO:0000313" key="5">
    <source>
        <dbReference type="Proteomes" id="UP000271241"/>
    </source>
</evidence>
<feature type="transmembrane region" description="Helical" evidence="3">
    <location>
        <begin position="844"/>
        <end position="866"/>
    </location>
</feature>
<feature type="compositionally biased region" description="Low complexity" evidence="2">
    <location>
        <begin position="696"/>
        <end position="706"/>
    </location>
</feature>
<protein>
    <submittedName>
        <fullName evidence="4">Uncharacterized protein</fullName>
    </submittedName>
</protein>
<feature type="transmembrane region" description="Helical" evidence="3">
    <location>
        <begin position="912"/>
        <end position="934"/>
    </location>
</feature>
<comment type="similarity">
    <text evidence="1">Belongs to the LIMR family.</text>
</comment>
<dbReference type="AlphaFoldDB" id="A0A4P9XQP4"/>
<dbReference type="GO" id="GO:0004888">
    <property type="term" value="F:transmembrane signaling receptor activity"/>
    <property type="evidence" value="ECO:0007669"/>
    <property type="project" value="TreeGrafter"/>
</dbReference>
<sequence length="1136" mass="121769">MPPGATVYQAGDTFYAGVRDTVISFLVFLGCSIVAYRLVQQYRWRPQRLRSLDDAADPKLTYTTNGQGTLAPVLGRTTYPVKRESGGRLNEGAEESRRRHGSSRVPTPAETRMAMLLGDMDTVDSGTAAEAPSAHQLVGRRGGPIRGLNRALHAGREPDRRAQNARRSHSRSLRALVGSLSIMVMDDDNESDEDGSEMERRGRNARSRNSQDRLVNWAAGMGRRRHTADAKGDADAGDDDGDDDDDDDDDSLEALLPRLLCVLALAAALLNLLWLPVTVLAEGLTEWTSDRDYWSWLSFSLLYTVHRHAIYAANVAVYALLPIAFFYSEAAQGVGMGGGLGASLREAVTLWLLVATLAAGGVYVIVSLLGARGLDGWLGVLDGWMAVVCGLASVRAVPRGSLNIFSWIRKLSMHPWHQRGISDQLVTIGFEEAAWRRRLSAAVTAYSANAASLPAGRPLSARRTGEAVLRLSPATAGALRPRRASAGALAIDTSIAQAHHVPNVFRPHSSDDLLMRTGLAPQSTMLRTQQDIEEEEAWAAILERRRQQRQRHRSVSDTDLTKHQRDKVVRSQLRLVAGDALAAALAAGIERNSDWLPAWSRSIANSLSSASSSPATPAAAEDNASLFSASTDVSGFSATQQSKPRSRPALLASTFFAPFGTGETQRPRSSSDIEHRMHAALADRAPLSPRLAADRPLSSSSSPTTLSAAMTKTALASATRPYAPFHTKAAGGLPLSGITRSAGTPLTSLPVPAIVTSPPPPPPPPLTARSPGTRPAHAVASERSEMMIAQHRLQYLAKERRMAERTLSTSPLWRNISFILLMAGTGVGWLLLQLRVALSLVRGLVALAVPVTGTALDSLLLLHWLPSSSAGTLLRIGLVIYFCICMLVGVYDTTTMRRIRPRPGRTTAKVMVANIAILVVLAAGLPMLAAVLGLSDTASLAEAADRVVASAHAAAMPPAPPPLPPSPPLSPPVQSLAAVLLSYLQHPLSLLSPAHLLHAIAALWAWLRSTWIWLVYPAPAASPVPLPQSLIPPPPAPVPPAPLPGFWSSPGSYLLRSATALLPLAWRSEGEAESTWWFSSPQAADAWTQGGRAVVAGLPDFGSWGVWLSTVYRTVMFVSVSYVLLERTVLSSLRAG</sequence>
<dbReference type="PANTHER" id="PTHR12625:SF0">
    <property type="entry name" value="PROTEIN LILIPOD"/>
    <property type="match status" value="1"/>
</dbReference>
<feature type="compositionally biased region" description="Pro residues" evidence="2">
    <location>
        <begin position="757"/>
        <end position="766"/>
    </location>
</feature>
<gene>
    <name evidence="4" type="ORF">THASP1DRAFT_29835</name>
</gene>
<feature type="region of interest" description="Disordered" evidence="2">
    <location>
        <begin position="184"/>
        <end position="248"/>
    </location>
</feature>
<feature type="region of interest" description="Disordered" evidence="2">
    <location>
        <begin position="545"/>
        <end position="564"/>
    </location>
</feature>
<dbReference type="EMBL" id="KZ992610">
    <property type="protein sequence ID" value="RKP08358.1"/>
    <property type="molecule type" value="Genomic_DNA"/>
</dbReference>
<feature type="region of interest" description="Disordered" evidence="2">
    <location>
        <begin position="749"/>
        <end position="779"/>
    </location>
</feature>
<feature type="transmembrane region" description="Helical" evidence="3">
    <location>
        <begin position="309"/>
        <end position="327"/>
    </location>
</feature>
<evidence type="ECO:0000313" key="4">
    <source>
        <dbReference type="EMBL" id="RKP08358.1"/>
    </source>
</evidence>
<dbReference type="InterPro" id="IPR006876">
    <property type="entry name" value="LMBR1-like_membr_prot"/>
</dbReference>
<feature type="transmembrane region" description="Helical" evidence="3">
    <location>
        <begin position="872"/>
        <end position="891"/>
    </location>
</feature>
<keyword evidence="3" id="KW-1133">Transmembrane helix</keyword>
<feature type="transmembrane region" description="Helical" evidence="3">
    <location>
        <begin position="348"/>
        <end position="371"/>
    </location>
</feature>
<dbReference type="InterPro" id="IPR008075">
    <property type="entry name" value="LIMR"/>
</dbReference>
<feature type="region of interest" description="Disordered" evidence="2">
    <location>
        <begin position="125"/>
        <end position="172"/>
    </location>
</feature>
<name>A0A4P9XQP4_9FUNG</name>
<feature type="compositionally biased region" description="Acidic residues" evidence="2">
    <location>
        <begin position="185"/>
        <end position="196"/>
    </location>
</feature>
<organism evidence="4 5">
    <name type="scientific">Thamnocephalis sphaerospora</name>
    <dbReference type="NCBI Taxonomy" id="78915"/>
    <lineage>
        <taxon>Eukaryota</taxon>
        <taxon>Fungi</taxon>
        <taxon>Fungi incertae sedis</taxon>
        <taxon>Zoopagomycota</taxon>
        <taxon>Zoopagomycotina</taxon>
        <taxon>Zoopagomycetes</taxon>
        <taxon>Zoopagales</taxon>
        <taxon>Sigmoideomycetaceae</taxon>
        <taxon>Thamnocephalis</taxon>
    </lineage>
</organism>
<keyword evidence="3" id="KW-0812">Transmembrane</keyword>
<feature type="compositionally biased region" description="Basic residues" evidence="2">
    <location>
        <begin position="163"/>
        <end position="172"/>
    </location>
</feature>
<feature type="transmembrane region" description="Helical" evidence="3">
    <location>
        <begin position="22"/>
        <end position="39"/>
    </location>
</feature>
<dbReference type="GO" id="GO:0007165">
    <property type="term" value="P:signal transduction"/>
    <property type="evidence" value="ECO:0007669"/>
    <property type="project" value="TreeGrafter"/>
</dbReference>
<dbReference type="Pfam" id="PF04791">
    <property type="entry name" value="LMBR1"/>
    <property type="match status" value="1"/>
</dbReference>
<feature type="compositionally biased region" description="Basic and acidic residues" evidence="2">
    <location>
        <begin position="554"/>
        <end position="564"/>
    </location>
</feature>
<evidence type="ECO:0000256" key="2">
    <source>
        <dbReference type="SAM" id="MobiDB-lite"/>
    </source>
</evidence>
<feature type="transmembrane region" description="Helical" evidence="3">
    <location>
        <begin position="259"/>
        <end position="281"/>
    </location>
</feature>
<feature type="region of interest" description="Disordered" evidence="2">
    <location>
        <begin position="63"/>
        <end position="106"/>
    </location>
</feature>
<dbReference type="Proteomes" id="UP000271241">
    <property type="component" value="Unassembled WGS sequence"/>
</dbReference>
<dbReference type="GO" id="GO:0005886">
    <property type="term" value="C:plasma membrane"/>
    <property type="evidence" value="ECO:0007669"/>
    <property type="project" value="TreeGrafter"/>
</dbReference>
<feature type="transmembrane region" description="Helical" evidence="3">
    <location>
        <begin position="812"/>
        <end position="832"/>
    </location>
</feature>
<evidence type="ECO:0000256" key="3">
    <source>
        <dbReference type="SAM" id="Phobius"/>
    </source>
</evidence>